<reference evidence="1 2" key="1">
    <citation type="submission" date="2014-04" db="EMBL/GenBank/DDBJ databases">
        <authorList>
            <consortium name="DOE Joint Genome Institute"/>
            <person name="Kuo A."/>
            <person name="Zuccaro A."/>
            <person name="Kohler A."/>
            <person name="Nagy L.G."/>
            <person name="Floudas D."/>
            <person name="Copeland A."/>
            <person name="Barry K.W."/>
            <person name="Cichocki N."/>
            <person name="Veneault-Fourrey C."/>
            <person name="LaButti K."/>
            <person name="Lindquist E.A."/>
            <person name="Lipzen A."/>
            <person name="Lundell T."/>
            <person name="Morin E."/>
            <person name="Murat C."/>
            <person name="Sun H."/>
            <person name="Tunlid A."/>
            <person name="Henrissat B."/>
            <person name="Grigoriev I.V."/>
            <person name="Hibbett D.S."/>
            <person name="Martin F."/>
            <person name="Nordberg H.P."/>
            <person name="Cantor M.N."/>
            <person name="Hua S.X."/>
        </authorList>
    </citation>
    <scope>NUCLEOTIDE SEQUENCE [LARGE SCALE GENOMIC DNA]</scope>
    <source>
        <strain evidence="1 2">MAFF 305830</strain>
    </source>
</reference>
<keyword evidence="2" id="KW-1185">Reference proteome</keyword>
<evidence type="ECO:0000313" key="1">
    <source>
        <dbReference type="EMBL" id="KIM26765.1"/>
    </source>
</evidence>
<sequence>MNGVRSLMMHPLVRAHRIGCVVTGFRSRLPHYSFHIPYFIGGAGMMHLVYLPTLDINVVSLVIFAEGGM</sequence>
<reference evidence="2" key="2">
    <citation type="submission" date="2015-01" db="EMBL/GenBank/DDBJ databases">
        <title>Evolutionary Origins and Diversification of the Mycorrhizal Mutualists.</title>
        <authorList>
            <consortium name="DOE Joint Genome Institute"/>
            <consortium name="Mycorrhizal Genomics Consortium"/>
            <person name="Kohler A."/>
            <person name="Kuo A."/>
            <person name="Nagy L.G."/>
            <person name="Floudas D."/>
            <person name="Copeland A."/>
            <person name="Barry K.W."/>
            <person name="Cichocki N."/>
            <person name="Veneault-Fourrey C."/>
            <person name="LaButti K."/>
            <person name="Lindquist E.A."/>
            <person name="Lipzen A."/>
            <person name="Lundell T."/>
            <person name="Morin E."/>
            <person name="Murat C."/>
            <person name="Riley R."/>
            <person name="Ohm R."/>
            <person name="Sun H."/>
            <person name="Tunlid A."/>
            <person name="Henrissat B."/>
            <person name="Grigoriev I.V."/>
            <person name="Hibbett D.S."/>
            <person name="Martin F."/>
        </authorList>
    </citation>
    <scope>NUCLEOTIDE SEQUENCE [LARGE SCALE GENOMIC DNA]</scope>
    <source>
        <strain evidence="2">MAFF 305830</strain>
    </source>
</reference>
<gene>
    <name evidence="1" type="ORF">M408DRAFT_177362</name>
</gene>
<dbReference type="HOGENOM" id="CLU_2777516_0_0_1"/>
<accession>A0A0C3AQB2</accession>
<dbReference type="EMBL" id="KN824303">
    <property type="protein sequence ID" value="KIM26765.1"/>
    <property type="molecule type" value="Genomic_DNA"/>
</dbReference>
<organism evidence="1 2">
    <name type="scientific">Serendipita vermifera MAFF 305830</name>
    <dbReference type="NCBI Taxonomy" id="933852"/>
    <lineage>
        <taxon>Eukaryota</taxon>
        <taxon>Fungi</taxon>
        <taxon>Dikarya</taxon>
        <taxon>Basidiomycota</taxon>
        <taxon>Agaricomycotina</taxon>
        <taxon>Agaricomycetes</taxon>
        <taxon>Sebacinales</taxon>
        <taxon>Serendipitaceae</taxon>
        <taxon>Serendipita</taxon>
    </lineage>
</organism>
<dbReference type="Proteomes" id="UP000054097">
    <property type="component" value="Unassembled WGS sequence"/>
</dbReference>
<proteinExistence type="predicted"/>
<name>A0A0C3AQB2_SERVB</name>
<evidence type="ECO:0000313" key="2">
    <source>
        <dbReference type="Proteomes" id="UP000054097"/>
    </source>
</evidence>
<dbReference type="AlphaFoldDB" id="A0A0C3AQB2"/>
<protein>
    <submittedName>
        <fullName evidence="1">Uncharacterized protein</fullName>
    </submittedName>
</protein>